<dbReference type="PATRIC" id="fig|1618354.3.peg.756"/>
<dbReference type="Pfam" id="PF01797">
    <property type="entry name" value="Y1_Tnp"/>
    <property type="match status" value="1"/>
</dbReference>
<dbReference type="PANTHER" id="PTHR34322">
    <property type="entry name" value="TRANSPOSASE, Y1_TNP DOMAIN-CONTAINING"/>
    <property type="match status" value="1"/>
</dbReference>
<comment type="caution">
    <text evidence="2">The sequence shown here is derived from an EMBL/GenBank/DDBJ whole genome shotgun (WGS) entry which is preliminary data.</text>
</comment>
<proteinExistence type="predicted"/>
<dbReference type="PANTHER" id="PTHR34322:SF2">
    <property type="entry name" value="TRANSPOSASE IS200-LIKE DOMAIN-CONTAINING PROTEIN"/>
    <property type="match status" value="1"/>
</dbReference>
<dbReference type="AlphaFoldDB" id="A0A0G1SEU7"/>
<name>A0A0G1SEU7_9BACT</name>
<dbReference type="GO" id="GO:0006313">
    <property type="term" value="P:DNA transposition"/>
    <property type="evidence" value="ECO:0007669"/>
    <property type="project" value="InterPro"/>
</dbReference>
<accession>A0A0G1SEU7</accession>
<dbReference type="Proteomes" id="UP000034565">
    <property type="component" value="Unassembled WGS sequence"/>
</dbReference>
<reference evidence="2 3" key="1">
    <citation type="journal article" date="2015" name="Nature">
        <title>rRNA introns, odd ribosomes, and small enigmatic genomes across a large radiation of phyla.</title>
        <authorList>
            <person name="Brown C.T."/>
            <person name="Hug L.A."/>
            <person name="Thomas B.C."/>
            <person name="Sharon I."/>
            <person name="Castelle C.J."/>
            <person name="Singh A."/>
            <person name="Wilkins M.J."/>
            <person name="Williams K.H."/>
            <person name="Banfield J.F."/>
        </authorList>
    </citation>
    <scope>NUCLEOTIDE SEQUENCE [LARGE SCALE GENOMIC DNA]</scope>
</reference>
<gene>
    <name evidence="2" type="ORF">UX92_C0026G0004</name>
</gene>
<dbReference type="GO" id="GO:0003677">
    <property type="term" value="F:DNA binding"/>
    <property type="evidence" value="ECO:0007669"/>
    <property type="project" value="InterPro"/>
</dbReference>
<dbReference type="InterPro" id="IPR036515">
    <property type="entry name" value="Transposase_17_sf"/>
</dbReference>
<dbReference type="SUPFAM" id="SSF143422">
    <property type="entry name" value="Transposase IS200-like"/>
    <property type="match status" value="1"/>
</dbReference>
<dbReference type="InterPro" id="IPR002686">
    <property type="entry name" value="Transposase_17"/>
</dbReference>
<evidence type="ECO:0000313" key="2">
    <source>
        <dbReference type="EMBL" id="KKU67957.1"/>
    </source>
</evidence>
<evidence type="ECO:0000313" key="3">
    <source>
        <dbReference type="Proteomes" id="UP000034565"/>
    </source>
</evidence>
<feature type="domain" description="Transposase IS200-like" evidence="1">
    <location>
        <begin position="11"/>
        <end position="155"/>
    </location>
</feature>
<dbReference type="EMBL" id="LCOA01000026">
    <property type="protein sequence ID" value="KKU67957.1"/>
    <property type="molecule type" value="Genomic_DNA"/>
</dbReference>
<evidence type="ECO:0000259" key="1">
    <source>
        <dbReference type="SMART" id="SM01321"/>
    </source>
</evidence>
<dbReference type="SMART" id="SM01321">
    <property type="entry name" value="Y1_Tnp"/>
    <property type="match status" value="1"/>
</dbReference>
<dbReference type="Gene3D" id="3.30.70.1290">
    <property type="entry name" value="Transposase IS200-like"/>
    <property type="match status" value="1"/>
</dbReference>
<dbReference type="GO" id="GO:0004803">
    <property type="term" value="F:transposase activity"/>
    <property type="evidence" value="ECO:0007669"/>
    <property type="project" value="InterPro"/>
</dbReference>
<sequence>MPAKNTIKAYTEHGHYHIYNRGVDKRDIFLDDHDYQTFLSLLKTYLSPPIKTDPLPLSPFKSERPYRIKRRNDMNLQGEIQLLAYCLMPNHFHLLIRQNTSHGIVKLMRRVCTSYATYFNTKYERSGTLFEGVYKAILITEEPYFLHLSRYIHLNPVKTTKLGLLSTSQSPVNYPYSSYHWYLEPNPPPWLNTSLILAYFQKNTTKLPNHHTSYSGFVEDYKLNFESFVENLTLE</sequence>
<protein>
    <recommendedName>
        <fullName evidence="1">Transposase IS200-like domain-containing protein</fullName>
    </recommendedName>
</protein>
<organism evidence="2 3">
    <name type="scientific">Candidatus Amesbacteria bacterium GW2011_GWA1_47_20</name>
    <dbReference type="NCBI Taxonomy" id="1618354"/>
    <lineage>
        <taxon>Bacteria</taxon>
        <taxon>Candidatus Amesiibacteriota</taxon>
    </lineage>
</organism>